<dbReference type="InterPro" id="IPR015293">
    <property type="entry name" value="BE_C"/>
</dbReference>
<dbReference type="AlphaFoldDB" id="A0A1T4MDF4"/>
<evidence type="ECO:0000256" key="1">
    <source>
        <dbReference type="ARBA" id="ARBA00006821"/>
    </source>
</evidence>
<dbReference type="RefSeq" id="WP_078664658.1">
    <property type="nucleotide sequence ID" value="NZ_FUXM01000004.1"/>
</dbReference>
<dbReference type="Proteomes" id="UP000189933">
    <property type="component" value="Unassembled WGS sequence"/>
</dbReference>
<dbReference type="EMBL" id="FUXM01000004">
    <property type="protein sequence ID" value="SJZ65059.1"/>
    <property type="molecule type" value="Genomic_DNA"/>
</dbReference>
<dbReference type="InterPro" id="IPR011330">
    <property type="entry name" value="Glyco_hydro/deAcase_b/a-brl"/>
</dbReference>
<feature type="active site" description="Proton donor" evidence="3">
    <location>
        <position position="352"/>
    </location>
</feature>
<evidence type="ECO:0000256" key="3">
    <source>
        <dbReference type="PIRSR" id="PIRSR640042-1"/>
    </source>
</evidence>
<keyword evidence="2 5" id="KW-0119">Carbohydrate metabolism</keyword>
<name>A0A1T4MDF4_9FIRM</name>
<evidence type="ECO:0000256" key="5">
    <source>
        <dbReference type="RuleBase" id="RU361196"/>
    </source>
</evidence>
<dbReference type="InterPro" id="IPR037090">
    <property type="entry name" value="57_glycoside_trans_central"/>
</dbReference>
<evidence type="ECO:0000256" key="4">
    <source>
        <dbReference type="PIRSR" id="PIRSR640042-2"/>
    </source>
</evidence>
<evidence type="ECO:0000256" key="2">
    <source>
        <dbReference type="ARBA" id="ARBA00023277"/>
    </source>
</evidence>
<dbReference type="SUPFAM" id="SSF88713">
    <property type="entry name" value="Glycoside hydrolase/deacetylase"/>
    <property type="match status" value="1"/>
</dbReference>
<dbReference type="Pfam" id="PF03065">
    <property type="entry name" value="Glyco_hydro_57"/>
    <property type="match status" value="1"/>
</dbReference>
<dbReference type="Pfam" id="PF09210">
    <property type="entry name" value="BE_C"/>
    <property type="match status" value="1"/>
</dbReference>
<protein>
    <submittedName>
        <fullName evidence="8">1,4-alpha-glucan branching enzyme</fullName>
    </submittedName>
</protein>
<feature type="domain" description="1,4-alpha-glucan branching enzyme C-terminal" evidence="7">
    <location>
        <begin position="426"/>
        <end position="526"/>
    </location>
</feature>
<dbReference type="InterPro" id="IPR004300">
    <property type="entry name" value="Glyco_hydro_57_N"/>
</dbReference>
<dbReference type="GO" id="GO:0030979">
    <property type="term" value="P:alpha-glucan biosynthetic process"/>
    <property type="evidence" value="ECO:0007669"/>
    <property type="project" value="InterPro"/>
</dbReference>
<feature type="binding site" evidence="4">
    <location>
        <position position="242"/>
    </location>
    <ligand>
        <name>substrate</name>
    </ligand>
</feature>
<evidence type="ECO:0000313" key="9">
    <source>
        <dbReference type="Proteomes" id="UP000189933"/>
    </source>
</evidence>
<feature type="binding site" evidence="4">
    <location>
        <position position="259"/>
    </location>
    <ligand>
        <name>substrate</name>
    </ligand>
</feature>
<feature type="binding site" evidence="4">
    <location>
        <position position="406"/>
    </location>
    <ligand>
        <name>substrate</name>
    </ligand>
</feature>
<proteinExistence type="inferred from homology"/>
<feature type="domain" description="Glycoside hydrolase family 57 N-terminal" evidence="6">
    <location>
        <begin position="7"/>
        <end position="397"/>
    </location>
</feature>
<dbReference type="GO" id="GO:0003844">
    <property type="term" value="F:1,4-alpha-glucan branching enzyme activity"/>
    <property type="evidence" value="ECO:0007669"/>
    <property type="project" value="InterPro"/>
</dbReference>
<dbReference type="CDD" id="cd10792">
    <property type="entry name" value="GH57N_AmyC_like"/>
    <property type="match status" value="1"/>
</dbReference>
<feature type="binding site" evidence="4">
    <location>
        <position position="466"/>
    </location>
    <ligand>
        <name>substrate</name>
    </ligand>
</feature>
<reference evidence="9" key="1">
    <citation type="submission" date="2017-02" db="EMBL/GenBank/DDBJ databases">
        <authorList>
            <person name="Varghese N."/>
            <person name="Submissions S."/>
        </authorList>
    </citation>
    <scope>NUCLEOTIDE SEQUENCE [LARGE SCALE GENOMIC DNA]</scope>
    <source>
        <strain evidence="9">DSM 16521</strain>
    </source>
</reference>
<sequence length="539" mass="63504">MPKGYLALVLHAHLPYVRHPEDPDALEERWLFEGITETYIPLLAKFEKLVEDGVDFRLTMSFSPTLTSMLLDPLLQERYYVYLSKLRELIYKELDRTYGDPRFHRLAQMYHYLVNQCFYYFFEKYAGNLLTGYRRLQEAGRLELITCGATHAYFPLNGLTRQAVRAQVALAVENHWRVFGSQPQGMWLPECAYHPGDDEFLAEFGIRYFFLDTHGVLFASTRPRYGVYAPIVTPAGVAAFGRDVESSKQVWSADEGYPGDFDYREFYRDIGYDLDYDYIKDYIHPSGIRLHTGIKYYRITGKKSEWKEPYVPEWATEKAAIHAGNFMFNRERQVEYLASLMDRKPIVVAPYDAELFGHWWFEGPQFLDFLLRKIHYDSKILKTATPSDYLAEYPRNQVTEPCISSWGHKGYHEVWLEGSNDWIYRHLHKAAERMTELARRFTNPTAEQERALNQAARELLLAQASDWAFIMKTGTMVNYAIRRTKNHIHNFTRLYEQLLQNQLDLHWLQELEINNNLFPWLNYRIYAWEAPPQKARASV</sequence>
<dbReference type="InterPro" id="IPR028995">
    <property type="entry name" value="Glyco_hydro_57/38_cen_sf"/>
</dbReference>
<comment type="similarity">
    <text evidence="1 5">Belongs to the glycosyl hydrolase 57 family.</text>
</comment>
<feature type="active site" description="Nucleophile" evidence="3">
    <location>
        <position position="190"/>
    </location>
</feature>
<evidence type="ECO:0000259" key="6">
    <source>
        <dbReference type="Pfam" id="PF03065"/>
    </source>
</evidence>
<accession>A0A1T4MDF4</accession>
<evidence type="ECO:0000259" key="7">
    <source>
        <dbReference type="Pfam" id="PF09210"/>
    </source>
</evidence>
<dbReference type="GO" id="GO:0005576">
    <property type="term" value="C:extracellular region"/>
    <property type="evidence" value="ECO:0007669"/>
    <property type="project" value="TreeGrafter"/>
</dbReference>
<dbReference type="PANTHER" id="PTHR41695">
    <property type="entry name" value="1,4-ALPHA-GLUCAN BRANCHING ENZYME RV3031-RELATED"/>
    <property type="match status" value="1"/>
</dbReference>
<gene>
    <name evidence="8" type="ORF">SAMN02745885_00518</name>
</gene>
<evidence type="ECO:0000313" key="8">
    <source>
        <dbReference type="EMBL" id="SJZ65059.1"/>
    </source>
</evidence>
<dbReference type="InterPro" id="IPR040042">
    <property type="entry name" value="Branching_enz_MT3115-like"/>
</dbReference>
<keyword evidence="9" id="KW-1185">Reference proteome</keyword>
<dbReference type="Gene3D" id="1.20.1430.10">
    <property type="entry name" value="Families 57/38 glycoside transferase, middle domain"/>
    <property type="match status" value="1"/>
</dbReference>
<dbReference type="InterPro" id="IPR027291">
    <property type="entry name" value="Glyco_hydro_38_N_sf"/>
</dbReference>
<dbReference type="OrthoDB" id="9803279at2"/>
<organism evidence="8 9">
    <name type="scientific">Carboxydocella sporoproducens DSM 16521</name>
    <dbReference type="NCBI Taxonomy" id="1121270"/>
    <lineage>
        <taxon>Bacteria</taxon>
        <taxon>Bacillati</taxon>
        <taxon>Bacillota</taxon>
        <taxon>Clostridia</taxon>
        <taxon>Eubacteriales</taxon>
        <taxon>Clostridiales Family XVI. Incertae Sedis</taxon>
        <taxon>Carboxydocella</taxon>
    </lineage>
</organism>
<dbReference type="Gene3D" id="3.20.110.10">
    <property type="entry name" value="Glycoside hydrolase 38, N terminal domain"/>
    <property type="match status" value="1"/>
</dbReference>
<dbReference type="SUPFAM" id="SSF88688">
    <property type="entry name" value="Families 57/38 glycoside transferase middle domain"/>
    <property type="match status" value="1"/>
</dbReference>
<dbReference type="PANTHER" id="PTHR41695:SF1">
    <property type="entry name" value="1,4-ALPHA-GLUCAN BRANCHING ENZYME TK1436"/>
    <property type="match status" value="1"/>
</dbReference>